<reference evidence="1 2" key="1">
    <citation type="submission" date="2023-01" db="EMBL/GenBank/DDBJ databases">
        <title>Analysis of 21 Apiospora genomes using comparative genomics revels a genus with tremendous synthesis potential of carbohydrate active enzymes and secondary metabolites.</title>
        <authorList>
            <person name="Sorensen T."/>
        </authorList>
    </citation>
    <scope>NUCLEOTIDE SEQUENCE [LARGE SCALE GENOMIC DNA]</scope>
    <source>
        <strain evidence="1 2">CBS 33761</strain>
    </source>
</reference>
<keyword evidence="2" id="KW-1185">Reference proteome</keyword>
<dbReference type="Proteomes" id="UP001444661">
    <property type="component" value="Unassembled WGS sequence"/>
</dbReference>
<gene>
    <name evidence="1" type="ORF">PG993_013443</name>
</gene>
<accession>A0ABR1RXN4</accession>
<sequence length="102" mass="11316">MRRPPLLIRVVRINSPLSLRPSRMLLLLTPTCPPSFWEWLSREKALEFAADADKTPDAAPLAALPWAAARFATTAAEKKDDGLTGGYPQGYRWFHPSLASVV</sequence>
<dbReference type="EMBL" id="JAQQWK010000012">
    <property type="protein sequence ID" value="KAK8022676.1"/>
    <property type="molecule type" value="Genomic_DNA"/>
</dbReference>
<comment type="caution">
    <text evidence="1">The sequence shown here is derived from an EMBL/GenBank/DDBJ whole genome shotgun (WGS) entry which is preliminary data.</text>
</comment>
<evidence type="ECO:0000313" key="1">
    <source>
        <dbReference type="EMBL" id="KAK8022676.1"/>
    </source>
</evidence>
<name>A0ABR1RXN4_9PEZI</name>
<organism evidence="1 2">
    <name type="scientific">Apiospora rasikravindrae</name>
    <dbReference type="NCBI Taxonomy" id="990691"/>
    <lineage>
        <taxon>Eukaryota</taxon>
        <taxon>Fungi</taxon>
        <taxon>Dikarya</taxon>
        <taxon>Ascomycota</taxon>
        <taxon>Pezizomycotina</taxon>
        <taxon>Sordariomycetes</taxon>
        <taxon>Xylariomycetidae</taxon>
        <taxon>Amphisphaeriales</taxon>
        <taxon>Apiosporaceae</taxon>
        <taxon>Apiospora</taxon>
    </lineage>
</organism>
<proteinExistence type="predicted"/>
<protein>
    <submittedName>
        <fullName evidence="1">Uncharacterized protein</fullName>
    </submittedName>
</protein>
<evidence type="ECO:0000313" key="2">
    <source>
        <dbReference type="Proteomes" id="UP001444661"/>
    </source>
</evidence>